<keyword evidence="1" id="KW-1133">Transmembrane helix</keyword>
<accession>A0ABT8L5R9</accession>
<keyword evidence="1" id="KW-0472">Membrane</keyword>
<evidence type="ECO:0000256" key="1">
    <source>
        <dbReference type="SAM" id="Phobius"/>
    </source>
</evidence>
<dbReference type="PANTHER" id="PTHR40407">
    <property type="entry name" value="MEMBRANE PROTEIN-LIKE PROTEIN"/>
    <property type="match status" value="1"/>
</dbReference>
<reference evidence="3" key="1">
    <citation type="submission" date="2023-06" db="EMBL/GenBank/DDBJ databases">
        <title>Genomic of Agaribacillus aureum.</title>
        <authorList>
            <person name="Wang G."/>
        </authorList>
    </citation>
    <scope>NUCLEOTIDE SEQUENCE</scope>
    <source>
        <strain evidence="3">BMA12</strain>
    </source>
</reference>
<evidence type="ECO:0000313" key="3">
    <source>
        <dbReference type="EMBL" id="MDN5213090.1"/>
    </source>
</evidence>
<dbReference type="Proteomes" id="UP001172083">
    <property type="component" value="Unassembled WGS sequence"/>
</dbReference>
<feature type="transmembrane region" description="Helical" evidence="1">
    <location>
        <begin position="90"/>
        <end position="111"/>
    </location>
</feature>
<name>A0ABT8L5R9_9BACT</name>
<comment type="caution">
    <text evidence="3">The sequence shown here is derived from an EMBL/GenBank/DDBJ whole genome shotgun (WGS) entry which is preliminary data.</text>
</comment>
<dbReference type="PANTHER" id="PTHR40407:SF1">
    <property type="entry name" value="HEPARAN-ALPHA-GLUCOSAMINIDE N-ACETYLTRANSFERASE CATALYTIC DOMAIN-CONTAINING PROTEIN"/>
    <property type="match status" value="1"/>
</dbReference>
<feature type="transmembrane region" description="Helical" evidence="1">
    <location>
        <begin position="353"/>
        <end position="373"/>
    </location>
</feature>
<feature type="transmembrane region" description="Helical" evidence="1">
    <location>
        <begin position="274"/>
        <end position="292"/>
    </location>
</feature>
<organism evidence="3 4">
    <name type="scientific">Agaribacillus aureus</name>
    <dbReference type="NCBI Taxonomy" id="3051825"/>
    <lineage>
        <taxon>Bacteria</taxon>
        <taxon>Pseudomonadati</taxon>
        <taxon>Bacteroidota</taxon>
        <taxon>Cytophagia</taxon>
        <taxon>Cytophagales</taxon>
        <taxon>Splendidivirgaceae</taxon>
        <taxon>Agaribacillus</taxon>
    </lineage>
</organism>
<keyword evidence="4" id="KW-1185">Reference proteome</keyword>
<dbReference type="Pfam" id="PF07786">
    <property type="entry name" value="HGSNAT_cat"/>
    <property type="match status" value="1"/>
</dbReference>
<feature type="transmembrane region" description="Helical" evidence="1">
    <location>
        <begin position="192"/>
        <end position="211"/>
    </location>
</feature>
<proteinExistence type="predicted"/>
<keyword evidence="1" id="KW-0812">Transmembrane</keyword>
<sequence length="392" mass="45285">MNTNLASGLRPRVDSIDILRGIVMIIMALDHVRHFFGQAPYAPEDLEFTSGALFFTRWITHFCAPVFVFLAGTSAYLYQQNTGCSSKHLSRFLFTRGLWIIFIEIFGWNLIVQWVPYQVLILQVLWTIGWSMIILSIMIHWPWRVILTVCLILIFGHNALDGIRAENLGVWEPLWAFLHQYHTVLVKNMPVVFYYPIIPWVGVMGVGFVFGKLLSLPKPQRNVAFAAIGGFTILTFILLRGLNIYGDPQPWSIQERGPLYTFLSILNTQKYPPSLLYLLMTLGPAILLLAVLDRLSEPVTAFLKVFGKVPFFFYLLHFAVIHIACAIWSKILFGTASSWWLGPPSGFPEGYQLNLWFIYFVWVLLIIALYPACRWYMNYKRIKKGQWWLSYL</sequence>
<dbReference type="RefSeq" id="WP_346758430.1">
    <property type="nucleotide sequence ID" value="NZ_JAUJEB010000002.1"/>
</dbReference>
<feature type="transmembrane region" description="Helical" evidence="1">
    <location>
        <begin position="58"/>
        <end position="78"/>
    </location>
</feature>
<dbReference type="EMBL" id="JAUJEB010000002">
    <property type="protein sequence ID" value="MDN5213090.1"/>
    <property type="molecule type" value="Genomic_DNA"/>
</dbReference>
<protein>
    <submittedName>
        <fullName evidence="3">Heparan-alpha-glucosaminide N-acetyltransferase domain-containing protein</fullName>
    </submittedName>
</protein>
<feature type="domain" description="Heparan-alpha-glucosaminide N-acetyltransferase catalytic" evidence="2">
    <location>
        <begin position="12"/>
        <end position="236"/>
    </location>
</feature>
<feature type="transmembrane region" description="Helical" evidence="1">
    <location>
        <begin position="223"/>
        <end position="242"/>
    </location>
</feature>
<evidence type="ECO:0000313" key="4">
    <source>
        <dbReference type="Proteomes" id="UP001172083"/>
    </source>
</evidence>
<feature type="transmembrane region" description="Helical" evidence="1">
    <location>
        <begin position="312"/>
        <end position="333"/>
    </location>
</feature>
<dbReference type="InterPro" id="IPR012429">
    <property type="entry name" value="HGSNAT_cat"/>
</dbReference>
<feature type="transmembrane region" description="Helical" evidence="1">
    <location>
        <begin position="117"/>
        <end position="138"/>
    </location>
</feature>
<evidence type="ECO:0000259" key="2">
    <source>
        <dbReference type="Pfam" id="PF07786"/>
    </source>
</evidence>
<gene>
    <name evidence="3" type="ORF">QQ020_13570</name>
</gene>